<dbReference type="PANTHER" id="PTHR10639:SF7">
    <property type="entry name" value="CLATHRIN LIGHT CHAIN"/>
    <property type="match status" value="1"/>
</dbReference>
<dbReference type="InterPro" id="IPR000996">
    <property type="entry name" value="Clathrin_L-chain"/>
</dbReference>
<protein>
    <recommendedName>
        <fullName evidence="6">Clathrin light chain</fullName>
    </recommendedName>
</protein>
<comment type="function">
    <text evidence="6">Clathrin is the major protein of the polyhedral coat of coated pits and vesicles.</text>
</comment>
<dbReference type="Pfam" id="PF01086">
    <property type="entry name" value="Clathrin_lg_ch"/>
    <property type="match status" value="1"/>
</dbReference>
<sequence>MADLFQDTPPSFGEGEEDPAADFLAREQDQLAELDNGDDFGLIDSNTPGPASQSQGDGAISGMDSQFDAFTDAPIDGGMSQTEPVVDILTDNMGTELDEQPLDFGSEPMQNGFDSMPAADSSPYAAISSMDRLQVEPEKIKRWREDQAKLLADKDAAEEEAIDEMKQTARKELEDWYRHRDEQLEKTKATNRVSNGAAEEAYVKEIEDKEPGSEFERICRLCDFNPKNSKNTRDVSRFRSILLQLKQGGLIKNLQ</sequence>
<dbReference type="GO" id="GO:0030672">
    <property type="term" value="C:synaptic vesicle membrane"/>
    <property type="evidence" value="ECO:0007669"/>
    <property type="project" value="TreeGrafter"/>
</dbReference>
<comment type="similarity">
    <text evidence="2 6">Belongs to the clathrin light chain family.</text>
</comment>
<keyword evidence="9" id="KW-1185">Reference proteome</keyword>
<dbReference type="GO" id="GO:0030130">
    <property type="term" value="C:clathrin coat of trans-Golgi network vesicle"/>
    <property type="evidence" value="ECO:0007669"/>
    <property type="project" value="InterPro"/>
</dbReference>
<dbReference type="PROSITE" id="PS00581">
    <property type="entry name" value="CLATHRIN_LIGHT_CHN_2"/>
    <property type="match status" value="1"/>
</dbReference>
<dbReference type="GO" id="GO:0032050">
    <property type="term" value="F:clathrin heavy chain binding"/>
    <property type="evidence" value="ECO:0007669"/>
    <property type="project" value="TreeGrafter"/>
</dbReference>
<dbReference type="GO" id="GO:0099631">
    <property type="term" value="C:postsynaptic endocytic zone cytoplasmic component"/>
    <property type="evidence" value="ECO:0007669"/>
    <property type="project" value="TreeGrafter"/>
</dbReference>
<dbReference type="AlphaFoldDB" id="A0A7J7J4G4"/>
<evidence type="ECO:0000256" key="5">
    <source>
        <dbReference type="ARBA" id="ARBA00023329"/>
    </source>
</evidence>
<name>A0A7J7J4G4_BUGNE</name>
<dbReference type="GO" id="GO:0006886">
    <property type="term" value="P:intracellular protein transport"/>
    <property type="evidence" value="ECO:0007669"/>
    <property type="project" value="InterPro"/>
</dbReference>
<dbReference type="EMBL" id="VXIV02003139">
    <property type="protein sequence ID" value="KAF6020985.1"/>
    <property type="molecule type" value="Genomic_DNA"/>
</dbReference>
<comment type="caution">
    <text evidence="8">The sequence shown here is derived from an EMBL/GenBank/DDBJ whole genome shotgun (WGS) entry which is preliminary data.</text>
</comment>
<reference evidence="8" key="1">
    <citation type="submission" date="2020-06" db="EMBL/GenBank/DDBJ databases">
        <title>Draft genome of Bugula neritina, a colonial animal packing powerful symbionts and potential medicines.</title>
        <authorList>
            <person name="Rayko M."/>
        </authorList>
    </citation>
    <scope>NUCLEOTIDE SEQUENCE [LARGE SCALE GENOMIC DNA]</scope>
    <source>
        <strain evidence="8">Kwan_BN1</strain>
    </source>
</reference>
<dbReference type="OrthoDB" id="5512at2759"/>
<dbReference type="GO" id="GO:0072583">
    <property type="term" value="P:clathrin-dependent endocytosis"/>
    <property type="evidence" value="ECO:0007669"/>
    <property type="project" value="TreeGrafter"/>
</dbReference>
<keyword evidence="4 6" id="KW-0168">Coated pit</keyword>
<evidence type="ECO:0000313" key="8">
    <source>
        <dbReference type="EMBL" id="KAF6020985.1"/>
    </source>
</evidence>
<organism evidence="8 9">
    <name type="scientific">Bugula neritina</name>
    <name type="common">Brown bryozoan</name>
    <name type="synonym">Sertularia neritina</name>
    <dbReference type="NCBI Taxonomy" id="10212"/>
    <lineage>
        <taxon>Eukaryota</taxon>
        <taxon>Metazoa</taxon>
        <taxon>Spiralia</taxon>
        <taxon>Lophotrochozoa</taxon>
        <taxon>Bryozoa</taxon>
        <taxon>Gymnolaemata</taxon>
        <taxon>Cheilostomatida</taxon>
        <taxon>Flustrina</taxon>
        <taxon>Buguloidea</taxon>
        <taxon>Bugulidae</taxon>
        <taxon>Bugula</taxon>
    </lineage>
</organism>
<evidence type="ECO:0000256" key="3">
    <source>
        <dbReference type="ARBA" id="ARBA00023136"/>
    </source>
</evidence>
<gene>
    <name evidence="8" type="ORF">EB796_020632</name>
</gene>
<evidence type="ECO:0000313" key="9">
    <source>
        <dbReference type="Proteomes" id="UP000593567"/>
    </source>
</evidence>
<accession>A0A7J7J4G4</accession>
<keyword evidence="5 6" id="KW-0968">Cytoplasmic vesicle</keyword>
<evidence type="ECO:0000256" key="1">
    <source>
        <dbReference type="ARBA" id="ARBA00004180"/>
    </source>
</evidence>
<keyword evidence="3 6" id="KW-0472">Membrane</keyword>
<comment type="subcellular location">
    <subcellularLocation>
        <location evidence="1 6">Cytoplasmic vesicle membrane</location>
        <topology evidence="1 6">Peripheral membrane protein</topology>
        <orientation evidence="1 6">Cytoplasmic side</orientation>
    </subcellularLocation>
    <subcellularLocation>
        <location evidence="6">Membrane</location>
        <location evidence="6">Coated pit</location>
        <topology evidence="6">Peripheral membrane protein</topology>
        <orientation evidence="6">Cytoplasmic side</orientation>
    </subcellularLocation>
    <text evidence="6">Cytoplasmic face of coated pits and vesicles.</text>
</comment>
<evidence type="ECO:0000256" key="6">
    <source>
        <dbReference type="RuleBase" id="RU363137"/>
    </source>
</evidence>
<dbReference type="Proteomes" id="UP000593567">
    <property type="component" value="Unassembled WGS sequence"/>
</dbReference>
<feature type="compositionally biased region" description="Polar residues" evidence="7">
    <location>
        <begin position="44"/>
        <end position="56"/>
    </location>
</feature>
<dbReference type="GO" id="GO:0005198">
    <property type="term" value="F:structural molecule activity"/>
    <property type="evidence" value="ECO:0007669"/>
    <property type="project" value="InterPro"/>
</dbReference>
<dbReference type="GO" id="GO:0030132">
    <property type="term" value="C:clathrin coat of coated pit"/>
    <property type="evidence" value="ECO:0007669"/>
    <property type="project" value="InterPro"/>
</dbReference>
<evidence type="ECO:0000256" key="4">
    <source>
        <dbReference type="ARBA" id="ARBA00023176"/>
    </source>
</evidence>
<feature type="region of interest" description="Disordered" evidence="7">
    <location>
        <begin position="1"/>
        <end position="81"/>
    </location>
</feature>
<evidence type="ECO:0000256" key="2">
    <source>
        <dbReference type="ARBA" id="ARBA00005263"/>
    </source>
</evidence>
<evidence type="ECO:0000256" key="7">
    <source>
        <dbReference type="SAM" id="MobiDB-lite"/>
    </source>
</evidence>
<dbReference type="PANTHER" id="PTHR10639">
    <property type="entry name" value="CLATHRIN LIGHT CHAIN"/>
    <property type="match status" value="1"/>
</dbReference>
<proteinExistence type="inferred from homology"/>